<feature type="transmembrane region" description="Helical" evidence="7">
    <location>
        <begin position="215"/>
        <end position="240"/>
    </location>
</feature>
<dbReference type="AlphaFoldDB" id="A0A7Y5ZYE0"/>
<dbReference type="PANTHER" id="PTHR43386">
    <property type="entry name" value="OLIGOPEPTIDE TRANSPORT SYSTEM PERMEASE PROTEIN APPC"/>
    <property type="match status" value="1"/>
</dbReference>
<dbReference type="GO" id="GO:0055085">
    <property type="term" value="P:transmembrane transport"/>
    <property type="evidence" value="ECO:0007669"/>
    <property type="project" value="InterPro"/>
</dbReference>
<name>A0A7Y5ZYE0_9CELL</name>
<dbReference type="CDD" id="cd06261">
    <property type="entry name" value="TM_PBP2"/>
    <property type="match status" value="1"/>
</dbReference>
<dbReference type="SUPFAM" id="SSF161098">
    <property type="entry name" value="MetI-like"/>
    <property type="match status" value="1"/>
</dbReference>
<keyword evidence="3" id="KW-1003">Cell membrane</keyword>
<keyword evidence="2 7" id="KW-0813">Transport</keyword>
<sequence>MTDLALLAPAATEPVVATAPVPPRRRSRRLAPGLVLALVVLALVLGWAVLPSVFAPADPTQVVAADRLLAPGPGHVFGTDQLGRDIYTRVVHGAAISLSATALAVLIGLVVGSLVGLLSGFVGGRFDDVVMRLVDVLLAIPGLLLAMAIVTALGFGTLKVALAVGISAVAAFARLIRADVVRVRGSAYVEAARVSGVRWWTTLHRHVLPNSLGPVLVLAALELGSAVLAVSALSFLGYGAPPPAPEWGSLISDGRNFLATAWWLTTMPGLVVIAVVLAANRLSRALDREGRTR</sequence>
<keyword evidence="6 7" id="KW-0472">Membrane</keyword>
<feature type="transmembrane region" description="Helical" evidence="7">
    <location>
        <begin position="160"/>
        <end position="176"/>
    </location>
</feature>
<protein>
    <submittedName>
        <fullName evidence="9">ABC transporter permease</fullName>
    </submittedName>
</protein>
<evidence type="ECO:0000256" key="7">
    <source>
        <dbReference type="RuleBase" id="RU363032"/>
    </source>
</evidence>
<feature type="transmembrane region" description="Helical" evidence="7">
    <location>
        <begin position="94"/>
        <end position="121"/>
    </location>
</feature>
<dbReference type="PANTHER" id="PTHR43386:SF1">
    <property type="entry name" value="D,D-DIPEPTIDE TRANSPORT SYSTEM PERMEASE PROTEIN DDPC-RELATED"/>
    <property type="match status" value="1"/>
</dbReference>
<dbReference type="EMBL" id="JABMCI010000048">
    <property type="protein sequence ID" value="NUU16421.1"/>
    <property type="molecule type" value="Genomic_DNA"/>
</dbReference>
<accession>A0A7Y5ZYE0</accession>
<evidence type="ECO:0000256" key="3">
    <source>
        <dbReference type="ARBA" id="ARBA00022475"/>
    </source>
</evidence>
<comment type="caution">
    <text evidence="9">The sequence shown here is derived from an EMBL/GenBank/DDBJ whole genome shotgun (WGS) entry which is preliminary data.</text>
</comment>
<evidence type="ECO:0000313" key="10">
    <source>
        <dbReference type="Proteomes" id="UP000565724"/>
    </source>
</evidence>
<dbReference type="Gene3D" id="1.10.3720.10">
    <property type="entry name" value="MetI-like"/>
    <property type="match status" value="1"/>
</dbReference>
<feature type="transmembrane region" description="Helical" evidence="7">
    <location>
        <begin position="133"/>
        <end position="154"/>
    </location>
</feature>
<evidence type="ECO:0000256" key="1">
    <source>
        <dbReference type="ARBA" id="ARBA00004651"/>
    </source>
</evidence>
<dbReference type="GO" id="GO:0005886">
    <property type="term" value="C:plasma membrane"/>
    <property type="evidence" value="ECO:0007669"/>
    <property type="project" value="UniProtKB-SubCell"/>
</dbReference>
<evidence type="ECO:0000256" key="2">
    <source>
        <dbReference type="ARBA" id="ARBA00022448"/>
    </source>
</evidence>
<dbReference type="InterPro" id="IPR000515">
    <property type="entry name" value="MetI-like"/>
</dbReference>
<keyword evidence="10" id="KW-1185">Reference proteome</keyword>
<evidence type="ECO:0000256" key="6">
    <source>
        <dbReference type="ARBA" id="ARBA00023136"/>
    </source>
</evidence>
<proteinExistence type="inferred from homology"/>
<comment type="subcellular location">
    <subcellularLocation>
        <location evidence="1 7">Cell membrane</location>
        <topology evidence="1 7">Multi-pass membrane protein</topology>
    </subcellularLocation>
</comment>
<comment type="similarity">
    <text evidence="7">Belongs to the binding-protein-dependent transport system permease family.</text>
</comment>
<dbReference type="InterPro" id="IPR035906">
    <property type="entry name" value="MetI-like_sf"/>
</dbReference>
<evidence type="ECO:0000256" key="4">
    <source>
        <dbReference type="ARBA" id="ARBA00022692"/>
    </source>
</evidence>
<dbReference type="Pfam" id="PF00528">
    <property type="entry name" value="BPD_transp_1"/>
    <property type="match status" value="1"/>
</dbReference>
<evidence type="ECO:0000313" key="9">
    <source>
        <dbReference type="EMBL" id="NUU16421.1"/>
    </source>
</evidence>
<keyword evidence="5 7" id="KW-1133">Transmembrane helix</keyword>
<evidence type="ECO:0000259" key="8">
    <source>
        <dbReference type="PROSITE" id="PS50928"/>
    </source>
</evidence>
<keyword evidence="4 7" id="KW-0812">Transmembrane</keyword>
<organism evidence="9 10">
    <name type="scientific">Cellulomonas humilata</name>
    <dbReference type="NCBI Taxonomy" id="144055"/>
    <lineage>
        <taxon>Bacteria</taxon>
        <taxon>Bacillati</taxon>
        <taxon>Actinomycetota</taxon>
        <taxon>Actinomycetes</taxon>
        <taxon>Micrococcales</taxon>
        <taxon>Cellulomonadaceae</taxon>
        <taxon>Cellulomonas</taxon>
    </lineage>
</organism>
<evidence type="ECO:0000256" key="5">
    <source>
        <dbReference type="ARBA" id="ARBA00022989"/>
    </source>
</evidence>
<dbReference type="RefSeq" id="WP_175346321.1">
    <property type="nucleotide sequence ID" value="NZ_JABMCI010000048.1"/>
</dbReference>
<feature type="domain" description="ABC transmembrane type-1" evidence="8">
    <location>
        <begin position="94"/>
        <end position="283"/>
    </location>
</feature>
<dbReference type="Proteomes" id="UP000565724">
    <property type="component" value="Unassembled WGS sequence"/>
</dbReference>
<dbReference type="InterPro" id="IPR050366">
    <property type="entry name" value="BP-dependent_transpt_permease"/>
</dbReference>
<dbReference type="PROSITE" id="PS50928">
    <property type="entry name" value="ABC_TM1"/>
    <property type="match status" value="1"/>
</dbReference>
<reference evidence="9 10" key="1">
    <citation type="submission" date="2020-05" db="EMBL/GenBank/DDBJ databases">
        <title>Genome Sequencing of Type Strains.</title>
        <authorList>
            <person name="Lemaire J.F."/>
            <person name="Inderbitzin P."/>
            <person name="Gregorio O.A."/>
            <person name="Collins S.B."/>
            <person name="Wespe N."/>
            <person name="Knight-Connoni V."/>
        </authorList>
    </citation>
    <scope>NUCLEOTIDE SEQUENCE [LARGE SCALE GENOMIC DNA]</scope>
    <source>
        <strain evidence="9 10">ATCC 25174</strain>
    </source>
</reference>
<gene>
    <name evidence="9" type="ORF">HP550_04060</name>
</gene>
<feature type="transmembrane region" description="Helical" evidence="7">
    <location>
        <begin position="260"/>
        <end position="279"/>
    </location>
</feature>
<feature type="transmembrane region" description="Helical" evidence="7">
    <location>
        <begin position="30"/>
        <end position="50"/>
    </location>
</feature>